<dbReference type="PANTHER" id="PTHR33108:SF32">
    <property type="entry name" value="DUF1677 FAMILY PROTEIN (DUF1677)"/>
    <property type="match status" value="1"/>
</dbReference>
<name>A0AAD5IF80_ACENE</name>
<sequence length="177" mass="19236">MSATIVSDPMVVSAPETTTPPPTTSSAAAAATAADLKTQIEVEFAKCDCCELTEECTQAYIERIRERYLGKWICGLCAEAIKDEIIRTERLMSTEEAMAKHMSFCKKFKSSGPPPDATIHLISAMRQLLRRSLDSPRGLRSTPTSPTNKAVVVGDQIRRGRGPGLVRSESCFPTLSG</sequence>
<reference evidence="2" key="2">
    <citation type="submission" date="2023-02" db="EMBL/GenBank/DDBJ databases">
        <authorList>
            <person name="Swenson N.G."/>
            <person name="Wegrzyn J.L."/>
            <person name="Mcevoy S.L."/>
        </authorList>
    </citation>
    <scope>NUCLEOTIDE SEQUENCE</scope>
    <source>
        <strain evidence="2">91603</strain>
        <tissue evidence="2">Leaf</tissue>
    </source>
</reference>
<keyword evidence="3" id="KW-1185">Reference proteome</keyword>
<comment type="caution">
    <text evidence="2">The sequence shown here is derived from an EMBL/GenBank/DDBJ whole genome shotgun (WGS) entry which is preliminary data.</text>
</comment>
<reference evidence="2" key="1">
    <citation type="journal article" date="2022" name="Plant J.">
        <title>Strategies of tolerance reflected in two North American maple genomes.</title>
        <authorList>
            <person name="McEvoy S.L."/>
            <person name="Sezen U.U."/>
            <person name="Trouern-Trend A."/>
            <person name="McMahon S.M."/>
            <person name="Schaberg P.G."/>
            <person name="Yang J."/>
            <person name="Wegrzyn J.L."/>
            <person name="Swenson N.G."/>
        </authorList>
    </citation>
    <scope>NUCLEOTIDE SEQUENCE</scope>
    <source>
        <strain evidence="2">91603</strain>
    </source>
</reference>
<evidence type="ECO:0000313" key="2">
    <source>
        <dbReference type="EMBL" id="KAI9161779.1"/>
    </source>
</evidence>
<protein>
    <submittedName>
        <fullName evidence="2">Uncharacterized protein</fullName>
    </submittedName>
</protein>
<dbReference type="Proteomes" id="UP001064489">
    <property type="component" value="Chromosome 2"/>
</dbReference>
<gene>
    <name evidence="2" type="ORF">LWI28_020604</name>
</gene>
<dbReference type="EMBL" id="JAJSOW010000106">
    <property type="protein sequence ID" value="KAI9161779.1"/>
    <property type="molecule type" value="Genomic_DNA"/>
</dbReference>
<accession>A0AAD5IF80</accession>
<feature type="region of interest" description="Disordered" evidence="1">
    <location>
        <begin position="1"/>
        <end position="25"/>
    </location>
</feature>
<evidence type="ECO:0000256" key="1">
    <source>
        <dbReference type="SAM" id="MobiDB-lite"/>
    </source>
</evidence>
<dbReference type="AlphaFoldDB" id="A0AAD5IF80"/>
<dbReference type="Pfam" id="PF07911">
    <property type="entry name" value="DUF1677"/>
    <property type="match status" value="1"/>
</dbReference>
<evidence type="ECO:0000313" key="3">
    <source>
        <dbReference type="Proteomes" id="UP001064489"/>
    </source>
</evidence>
<proteinExistence type="predicted"/>
<organism evidence="2 3">
    <name type="scientific">Acer negundo</name>
    <name type="common">Box elder</name>
    <dbReference type="NCBI Taxonomy" id="4023"/>
    <lineage>
        <taxon>Eukaryota</taxon>
        <taxon>Viridiplantae</taxon>
        <taxon>Streptophyta</taxon>
        <taxon>Embryophyta</taxon>
        <taxon>Tracheophyta</taxon>
        <taxon>Spermatophyta</taxon>
        <taxon>Magnoliopsida</taxon>
        <taxon>eudicotyledons</taxon>
        <taxon>Gunneridae</taxon>
        <taxon>Pentapetalae</taxon>
        <taxon>rosids</taxon>
        <taxon>malvids</taxon>
        <taxon>Sapindales</taxon>
        <taxon>Sapindaceae</taxon>
        <taxon>Hippocastanoideae</taxon>
        <taxon>Acereae</taxon>
        <taxon>Acer</taxon>
    </lineage>
</organism>
<dbReference type="PANTHER" id="PTHR33108">
    <property type="entry name" value="OS01G0745000 PROTEIN"/>
    <property type="match status" value="1"/>
</dbReference>
<dbReference type="InterPro" id="IPR012876">
    <property type="entry name" value="DUF1677_pln"/>
</dbReference>